<keyword evidence="3" id="KW-0443">Lipid metabolism</keyword>
<dbReference type="EMBL" id="CP015249">
    <property type="protein sequence ID" value="ANB19241.1"/>
    <property type="molecule type" value="Genomic_DNA"/>
</dbReference>
<name>A0A160DY16_9GAMM</name>
<keyword evidence="5" id="KW-1185">Reference proteome</keyword>
<keyword evidence="2" id="KW-0442">Lipid degradation</keyword>
<dbReference type="PATRIC" id="fig|1300342.3.peg.3177"/>
<keyword evidence="1 4" id="KW-0378">Hydrolase</keyword>
<protein>
    <submittedName>
        <fullName evidence="4">Platelet-activating factor acetylhydrolase plasma/intracellular isoform II</fullName>
    </submittedName>
</protein>
<dbReference type="Gene3D" id="3.40.50.1820">
    <property type="entry name" value="alpha/beta hydrolase"/>
    <property type="match status" value="1"/>
</dbReference>
<evidence type="ECO:0000256" key="3">
    <source>
        <dbReference type="ARBA" id="ARBA00023098"/>
    </source>
</evidence>
<dbReference type="InterPro" id="IPR029058">
    <property type="entry name" value="AB_hydrolase_fold"/>
</dbReference>
<gene>
    <name evidence="4" type="ORF">I596_3252</name>
</gene>
<dbReference type="RefSeq" id="WP_067649834.1">
    <property type="nucleotide sequence ID" value="NZ_CP015249.1"/>
</dbReference>
<organism evidence="4 5">
    <name type="scientific">Dokdonella koreensis DS-123</name>
    <dbReference type="NCBI Taxonomy" id="1300342"/>
    <lineage>
        <taxon>Bacteria</taxon>
        <taxon>Pseudomonadati</taxon>
        <taxon>Pseudomonadota</taxon>
        <taxon>Gammaproteobacteria</taxon>
        <taxon>Lysobacterales</taxon>
        <taxon>Rhodanobacteraceae</taxon>
        <taxon>Dokdonella</taxon>
    </lineage>
</organism>
<evidence type="ECO:0000256" key="2">
    <source>
        <dbReference type="ARBA" id="ARBA00022963"/>
    </source>
</evidence>
<dbReference type="KEGG" id="dko:I596_3252"/>
<evidence type="ECO:0000313" key="5">
    <source>
        <dbReference type="Proteomes" id="UP000076830"/>
    </source>
</evidence>
<accession>A0A160DY16</accession>
<dbReference type="SUPFAM" id="SSF53474">
    <property type="entry name" value="alpha/beta-Hydrolases"/>
    <property type="match status" value="1"/>
</dbReference>
<dbReference type="AlphaFoldDB" id="A0A160DY16"/>
<dbReference type="GO" id="GO:0003847">
    <property type="term" value="F:1-alkyl-2-acetylglycerophosphocholine esterase activity"/>
    <property type="evidence" value="ECO:0007669"/>
    <property type="project" value="TreeGrafter"/>
</dbReference>
<evidence type="ECO:0000313" key="4">
    <source>
        <dbReference type="EMBL" id="ANB19241.1"/>
    </source>
</evidence>
<dbReference type="PANTHER" id="PTHR10272">
    <property type="entry name" value="PLATELET-ACTIVATING FACTOR ACETYLHYDROLASE"/>
    <property type="match status" value="1"/>
</dbReference>
<sequence>MSLPFAHRFRVPLRTLALLSACAIAALLTTPAWLRASALLPSTAPEPFAEIDTGHEAYAVTDLEWIDSRRDRRVPAKLFWPAAAAGRPVPLVIFSHGIGSSRDGYTYLGRYWAGHGIASLHVQHVGSDRALWEGSVASLVARFRQATDETEAIARVEDLRYALDRLLESERGAQVARDRIAAAGHSYGATTTLLAAGAAVHRDGRLLQFRDPRIGAAILISSPPFYGETDFVPILSGIHIPTLHITTAEDVIRLPGFGSGPEDRLKVFDATGSRFKTLAVYRHGSHNVFTDRRYFDSRQVAAEVKAATQSLSLAFLEQAYGTDGADLEAWGRAHRTLFAQYIAGSHGEPTGTIGADRTTAARFSGHPHAWSFR</sequence>
<dbReference type="PANTHER" id="PTHR10272:SF0">
    <property type="entry name" value="PLATELET-ACTIVATING FACTOR ACETYLHYDROLASE"/>
    <property type="match status" value="1"/>
</dbReference>
<dbReference type="GO" id="GO:0016042">
    <property type="term" value="P:lipid catabolic process"/>
    <property type="evidence" value="ECO:0007669"/>
    <property type="project" value="UniProtKB-KW"/>
</dbReference>
<dbReference type="OrthoDB" id="9809549at2"/>
<evidence type="ECO:0000256" key="1">
    <source>
        <dbReference type="ARBA" id="ARBA00022801"/>
    </source>
</evidence>
<proteinExistence type="predicted"/>
<dbReference type="Proteomes" id="UP000076830">
    <property type="component" value="Chromosome"/>
</dbReference>
<dbReference type="STRING" id="1300342.I596_3252"/>
<dbReference type="Pfam" id="PF03403">
    <property type="entry name" value="PAF-AH_p_II"/>
    <property type="match status" value="1"/>
</dbReference>
<reference evidence="4 5" key="1">
    <citation type="submission" date="2016-04" db="EMBL/GenBank/DDBJ databases">
        <title>Complete genome sequence of Dokdonella koreensis DS-123T.</title>
        <authorList>
            <person name="Kim J.F."/>
            <person name="Lee H."/>
            <person name="Kwak M.-J."/>
        </authorList>
    </citation>
    <scope>NUCLEOTIDE SEQUENCE [LARGE SCALE GENOMIC DNA]</scope>
    <source>
        <strain evidence="4 5">DS-123</strain>
    </source>
</reference>